<feature type="signal peptide" evidence="7">
    <location>
        <begin position="1"/>
        <end position="20"/>
    </location>
</feature>
<evidence type="ECO:0000313" key="9">
    <source>
        <dbReference type="EMBL" id="TRY12786.1"/>
    </source>
</evidence>
<reference evidence="10" key="1">
    <citation type="submission" date="2019-07" db="EMBL/GenBank/DDBJ databases">
        <title>Shewanella sp. YLB-08 draft genomic sequence.</title>
        <authorList>
            <person name="Yu L."/>
        </authorList>
    </citation>
    <scope>NUCLEOTIDE SEQUENCE [LARGE SCALE GENOMIC DNA]</scope>
    <source>
        <strain evidence="10">JCM 20706</strain>
    </source>
</reference>
<dbReference type="Proteomes" id="UP000318126">
    <property type="component" value="Unassembled WGS sequence"/>
</dbReference>
<keyword evidence="3" id="KW-0479">Metal-binding</keyword>
<dbReference type="Pfam" id="PF00884">
    <property type="entry name" value="Sulfatase"/>
    <property type="match status" value="1"/>
</dbReference>
<dbReference type="InterPro" id="IPR050738">
    <property type="entry name" value="Sulfatase"/>
</dbReference>
<comment type="cofactor">
    <cofactor evidence="1">
        <name>Ca(2+)</name>
        <dbReference type="ChEBI" id="CHEBI:29108"/>
    </cofactor>
</comment>
<evidence type="ECO:0000256" key="6">
    <source>
        <dbReference type="ARBA" id="ARBA00022837"/>
    </source>
</evidence>
<evidence type="ECO:0000259" key="8">
    <source>
        <dbReference type="Pfam" id="PF00884"/>
    </source>
</evidence>
<evidence type="ECO:0000256" key="1">
    <source>
        <dbReference type="ARBA" id="ARBA00001913"/>
    </source>
</evidence>
<accession>A0A553JK18</accession>
<keyword evidence="6" id="KW-0106">Calcium</keyword>
<feature type="domain" description="Sulfatase N-terminal" evidence="8">
    <location>
        <begin position="37"/>
        <end position="353"/>
    </location>
</feature>
<keyword evidence="4 7" id="KW-0732">Signal</keyword>
<feature type="chain" id="PRO_5021791697" evidence="7">
    <location>
        <begin position="21"/>
        <end position="497"/>
    </location>
</feature>
<evidence type="ECO:0000256" key="7">
    <source>
        <dbReference type="SAM" id="SignalP"/>
    </source>
</evidence>
<protein>
    <submittedName>
        <fullName evidence="9">Sulfatase</fullName>
    </submittedName>
</protein>
<keyword evidence="5" id="KW-0378">Hydrolase</keyword>
<dbReference type="GO" id="GO:0004065">
    <property type="term" value="F:arylsulfatase activity"/>
    <property type="evidence" value="ECO:0007669"/>
    <property type="project" value="TreeGrafter"/>
</dbReference>
<dbReference type="PROSITE" id="PS00149">
    <property type="entry name" value="SULFATASE_2"/>
    <property type="match status" value="1"/>
</dbReference>
<sequence>MKLFILALVITNLGVMTAWAHSDDKVSQQKNSEHVQPNVIIIYADDLGIMDTGIYGARQYETPNINGLASSGVSFTQAYANAANCAPSRASLMTGLTPAEHGILTVGSSARGESKYRKLIPVPNITELDSSLTTVADLFKQQGYSTAVIGKWHLGKVSPVEYGFDYANAASHLGHPPSYFYPYSKRRRKLIGLKGEGRSNEFLSDRITREATQYIAQQQKPFLLYLPFYAVHTPIEAPEAWQKSHKKREQSGEIKSAAYAAMVSNLDNNVGKIIHQLEEQGLRDNTLVIFASDNGGYDPATSSLPFRGYKSSLFEGGIRVPLVLSWPTVLPTDSQNATPVQMSDLFAGFTQLLSSTSMLTKRDVVEPSVADDIISLAREGKEIRDRSLFWHAPVYIDQFAPYRGNPDYPYWKHTPGAAIRMGDYKLIHSDETGKQLLFNVVNDSSEQNNLTKHQPELAAKMLEALLTWQDSVNAPRATEANPEYQAKDAIKLKSIYE</sequence>
<dbReference type="GO" id="GO:0046872">
    <property type="term" value="F:metal ion binding"/>
    <property type="evidence" value="ECO:0007669"/>
    <property type="project" value="UniProtKB-KW"/>
</dbReference>
<dbReference type="Gene3D" id="3.40.720.10">
    <property type="entry name" value="Alkaline Phosphatase, subunit A"/>
    <property type="match status" value="1"/>
</dbReference>
<name>A0A553JK18_SHEHA</name>
<evidence type="ECO:0000256" key="3">
    <source>
        <dbReference type="ARBA" id="ARBA00022723"/>
    </source>
</evidence>
<comment type="similarity">
    <text evidence="2">Belongs to the sulfatase family.</text>
</comment>
<evidence type="ECO:0000256" key="4">
    <source>
        <dbReference type="ARBA" id="ARBA00022729"/>
    </source>
</evidence>
<keyword evidence="10" id="KW-1185">Reference proteome</keyword>
<organism evidence="9 10">
    <name type="scientific">Shewanella hanedai</name>
    <name type="common">Alteromonas hanedai</name>
    <dbReference type="NCBI Taxonomy" id="25"/>
    <lineage>
        <taxon>Bacteria</taxon>
        <taxon>Pseudomonadati</taxon>
        <taxon>Pseudomonadota</taxon>
        <taxon>Gammaproteobacteria</taxon>
        <taxon>Alteromonadales</taxon>
        <taxon>Shewanellaceae</taxon>
        <taxon>Shewanella</taxon>
    </lineage>
</organism>
<dbReference type="InterPro" id="IPR000917">
    <property type="entry name" value="Sulfatase_N"/>
</dbReference>
<comment type="caution">
    <text evidence="9">The sequence shown here is derived from an EMBL/GenBank/DDBJ whole genome shotgun (WGS) entry which is preliminary data.</text>
</comment>
<gene>
    <name evidence="9" type="ORF">FN961_19050</name>
</gene>
<evidence type="ECO:0000313" key="10">
    <source>
        <dbReference type="Proteomes" id="UP000318126"/>
    </source>
</evidence>
<dbReference type="RefSeq" id="WP_144041763.1">
    <property type="nucleotide sequence ID" value="NZ_BMPL01000025.1"/>
</dbReference>
<dbReference type="InterPro" id="IPR017850">
    <property type="entry name" value="Alkaline_phosphatase_core_sf"/>
</dbReference>
<dbReference type="EMBL" id="VKGK01000027">
    <property type="protein sequence ID" value="TRY12786.1"/>
    <property type="molecule type" value="Genomic_DNA"/>
</dbReference>
<proteinExistence type="inferred from homology"/>
<dbReference type="Gene3D" id="3.30.1120.10">
    <property type="match status" value="1"/>
</dbReference>
<dbReference type="InterPro" id="IPR024607">
    <property type="entry name" value="Sulfatase_CS"/>
</dbReference>
<dbReference type="PANTHER" id="PTHR42693">
    <property type="entry name" value="ARYLSULFATASE FAMILY MEMBER"/>
    <property type="match status" value="1"/>
</dbReference>
<dbReference type="CDD" id="cd16144">
    <property type="entry name" value="ARS_like"/>
    <property type="match status" value="1"/>
</dbReference>
<dbReference type="SUPFAM" id="SSF53649">
    <property type="entry name" value="Alkaline phosphatase-like"/>
    <property type="match status" value="1"/>
</dbReference>
<evidence type="ECO:0000256" key="2">
    <source>
        <dbReference type="ARBA" id="ARBA00008779"/>
    </source>
</evidence>
<dbReference type="AlphaFoldDB" id="A0A553JK18"/>
<dbReference type="PANTHER" id="PTHR42693:SF42">
    <property type="entry name" value="ARYLSULFATASE G"/>
    <property type="match status" value="1"/>
</dbReference>
<dbReference type="OrthoDB" id="9803751at2"/>
<evidence type="ECO:0000256" key="5">
    <source>
        <dbReference type="ARBA" id="ARBA00022801"/>
    </source>
</evidence>